<proteinExistence type="predicted"/>
<dbReference type="PANTHER" id="PTHR48100:SF1">
    <property type="entry name" value="HISTIDINE PHOSPHATASE FAMILY PROTEIN-RELATED"/>
    <property type="match status" value="1"/>
</dbReference>
<protein>
    <submittedName>
        <fullName evidence="5">Phosphoserine phosphatase 1</fullName>
        <ecNumber evidence="5">3.1.3.3</ecNumber>
    </submittedName>
</protein>
<dbReference type="Pfam" id="PF00300">
    <property type="entry name" value="His_Phos_1"/>
    <property type="match status" value="2"/>
</dbReference>
<evidence type="ECO:0000256" key="1">
    <source>
        <dbReference type="PIRSR" id="PIRSR036922-1"/>
    </source>
</evidence>
<dbReference type="InterPro" id="IPR050275">
    <property type="entry name" value="PGM_Phosphatase"/>
</dbReference>
<feature type="compositionally biased region" description="Low complexity" evidence="3">
    <location>
        <begin position="157"/>
        <end position="173"/>
    </location>
</feature>
<dbReference type="InterPro" id="IPR029033">
    <property type="entry name" value="His_PPase_superfam"/>
</dbReference>
<feature type="region of interest" description="Disordered" evidence="3">
    <location>
        <begin position="1"/>
        <end position="30"/>
    </location>
</feature>
<name>A0A5J6Z924_9CORY</name>
<dbReference type="SUPFAM" id="SSF53098">
    <property type="entry name" value="Ribonuclease H-like"/>
    <property type="match status" value="1"/>
</dbReference>
<evidence type="ECO:0000313" key="6">
    <source>
        <dbReference type="Proteomes" id="UP000326711"/>
    </source>
</evidence>
<feature type="binding site" evidence="2">
    <location>
        <position position="273"/>
    </location>
    <ligand>
        <name>substrate</name>
    </ligand>
</feature>
<dbReference type="PANTHER" id="PTHR48100">
    <property type="entry name" value="BROAD-SPECIFICITY PHOSPHATASE YOR283W-RELATED"/>
    <property type="match status" value="1"/>
</dbReference>
<dbReference type="CDD" id="cd07067">
    <property type="entry name" value="HP_PGM_like"/>
    <property type="match status" value="1"/>
</dbReference>
<feature type="compositionally biased region" description="Gly residues" evidence="3">
    <location>
        <begin position="10"/>
        <end position="19"/>
    </location>
</feature>
<feature type="region of interest" description="Disordered" evidence="3">
    <location>
        <begin position="141"/>
        <end position="215"/>
    </location>
</feature>
<dbReference type="InterPro" id="IPR013078">
    <property type="entry name" value="His_Pase_superF_clade-1"/>
</dbReference>
<dbReference type="EMBL" id="CP045032">
    <property type="protein sequence ID" value="QFQ02077.1"/>
    <property type="molecule type" value="Genomic_DNA"/>
</dbReference>
<dbReference type="InterPro" id="IPR014636">
    <property type="entry name" value="RNaseH/PGlycerate_mutase"/>
</dbReference>
<dbReference type="AlphaFoldDB" id="A0A5J6Z924"/>
<dbReference type="GO" id="GO:0016791">
    <property type="term" value="F:phosphatase activity"/>
    <property type="evidence" value="ECO:0007669"/>
    <property type="project" value="TreeGrafter"/>
</dbReference>
<dbReference type="RefSeq" id="WP_151902486.1">
    <property type="nucleotide sequence ID" value="NZ_CP045032.1"/>
</dbReference>
<feature type="active site" description="Tele-phosphohistidine intermediate" evidence="1">
    <location>
        <position position="223"/>
    </location>
</feature>
<organism evidence="5 6">
    <name type="scientific">Corynebacterium urogenitale</name>
    <dbReference type="NCBI Taxonomy" id="2487892"/>
    <lineage>
        <taxon>Bacteria</taxon>
        <taxon>Bacillati</taxon>
        <taxon>Actinomycetota</taxon>
        <taxon>Actinomycetes</taxon>
        <taxon>Mycobacteriales</taxon>
        <taxon>Corynebacteriaceae</taxon>
        <taxon>Corynebacterium</taxon>
    </lineage>
</organism>
<dbReference type="SUPFAM" id="SSF53254">
    <property type="entry name" value="Phosphoglycerate mutase-like"/>
    <property type="match status" value="1"/>
</dbReference>
<dbReference type="InterPro" id="IPR036397">
    <property type="entry name" value="RNaseH_sf"/>
</dbReference>
<dbReference type="GO" id="GO:0003676">
    <property type="term" value="F:nucleic acid binding"/>
    <property type="evidence" value="ECO:0007669"/>
    <property type="project" value="InterPro"/>
</dbReference>
<dbReference type="Proteomes" id="UP000326711">
    <property type="component" value="Chromosome"/>
</dbReference>
<evidence type="ECO:0000313" key="5">
    <source>
        <dbReference type="EMBL" id="QFQ02077.1"/>
    </source>
</evidence>
<accession>A0A5J6Z924</accession>
<dbReference type="KEGG" id="cuo:CUROG_03485"/>
<feature type="compositionally biased region" description="Gly residues" evidence="3">
    <location>
        <begin position="312"/>
        <end position="326"/>
    </location>
</feature>
<dbReference type="EC" id="3.1.3.3" evidence="5"/>
<sequence>MRLRVESDGGSRGNPGLAGAGSSVVDPASISAGEPHELACQWQHIDKATNNVAEYHGLINGLTLAAEVAEKLGESAAETTVDVFMDSKLIVEQMSGRWKIKHPDMKPLAQQVKSLERDFVAVSYTWVPRAQNKRADELANRAMDDKESGVSFDLPESASSPSSSDATNPTSADAADKKLNEASVKEPGEGAGGVEQKDKDNERPTAPDWHGGRKPTRMLLLRHGETQLSVEKKFSGLGNPELTARGQWQAEQAAAYIGGRGGISTVLSSPLKRARQTAQAVAEALSDQAAARGDGQGRAEDSDGGEGRAEASGGGQGRAEASGGGNSQSEFGGRGAVEVIMDDGLREMDFGAWEGKTFAEVRAEYPNEHIDFFYNATTAPPDGESQEDVFNRMREVVQRLVKEHEGQNIVLVSHVTPIKAIIRHALQASGSCFRTMHLDLAGLSVVEFYDDGNSVVRRVNDTHYLEA</sequence>
<keyword evidence="5" id="KW-0378">Hydrolase</keyword>
<evidence type="ECO:0000259" key="4">
    <source>
        <dbReference type="PROSITE" id="PS50879"/>
    </source>
</evidence>
<dbReference type="GO" id="GO:0005737">
    <property type="term" value="C:cytoplasm"/>
    <property type="evidence" value="ECO:0007669"/>
    <property type="project" value="TreeGrafter"/>
</dbReference>
<feature type="active site" description="Proton donor/acceptor; for phosphatase activity" evidence="1">
    <location>
        <position position="347"/>
    </location>
</feature>
<evidence type="ECO:0000256" key="3">
    <source>
        <dbReference type="SAM" id="MobiDB-lite"/>
    </source>
</evidence>
<dbReference type="PIRSF" id="PIRSF036922">
    <property type="entry name" value="RNaseH_PGAM"/>
    <property type="match status" value="1"/>
</dbReference>
<dbReference type="Gene3D" id="3.30.420.10">
    <property type="entry name" value="Ribonuclease H-like superfamily/Ribonuclease H"/>
    <property type="match status" value="1"/>
</dbReference>
<feature type="domain" description="RNase H type-1" evidence="4">
    <location>
        <begin position="1"/>
        <end position="144"/>
    </location>
</feature>
<feature type="compositionally biased region" description="Basic and acidic residues" evidence="3">
    <location>
        <begin position="195"/>
        <end position="205"/>
    </location>
</feature>
<feature type="region of interest" description="Disordered" evidence="3">
    <location>
        <begin position="278"/>
        <end position="334"/>
    </location>
</feature>
<gene>
    <name evidence="5" type="primary">pspA1</name>
    <name evidence="5" type="ORF">CUROG_03485</name>
</gene>
<dbReference type="Pfam" id="PF13456">
    <property type="entry name" value="RVT_3"/>
    <property type="match status" value="1"/>
</dbReference>
<dbReference type="InterPro" id="IPR012337">
    <property type="entry name" value="RNaseH-like_sf"/>
</dbReference>
<keyword evidence="6" id="KW-1185">Reference proteome</keyword>
<dbReference type="OrthoDB" id="5296884at2"/>
<feature type="compositionally biased region" description="Basic and acidic residues" evidence="3">
    <location>
        <begin position="295"/>
        <end position="309"/>
    </location>
</feature>
<dbReference type="CDD" id="cd09279">
    <property type="entry name" value="RNase_HI_like"/>
    <property type="match status" value="1"/>
</dbReference>
<reference evidence="6" key="1">
    <citation type="submission" date="2019-10" db="EMBL/GenBank/DDBJ databases">
        <title>Complete genome sequence of Corynebacterium urogenitalis DSM 108747, isolated from the genital tract of a cow.</title>
        <authorList>
            <person name="Ruckert C."/>
            <person name="Ballas P."/>
            <person name="Wagener K."/>
            <person name="Drillich M."/>
            <person name="Kaempfer P."/>
            <person name="Busse H.-J."/>
            <person name="Ehling-Schulz M."/>
        </authorList>
    </citation>
    <scope>NUCLEOTIDE SEQUENCE [LARGE SCALE GENOMIC DNA]</scope>
    <source>
        <strain evidence="6">LMM 1652</strain>
    </source>
</reference>
<dbReference type="GO" id="GO:0004523">
    <property type="term" value="F:RNA-DNA hybrid ribonuclease activity"/>
    <property type="evidence" value="ECO:0007669"/>
    <property type="project" value="InterPro"/>
</dbReference>
<evidence type="ECO:0000256" key="2">
    <source>
        <dbReference type="PIRSR" id="PIRSR613078-2"/>
    </source>
</evidence>
<dbReference type="PROSITE" id="PS50879">
    <property type="entry name" value="RNASE_H_1"/>
    <property type="match status" value="1"/>
</dbReference>
<dbReference type="SMART" id="SM00855">
    <property type="entry name" value="PGAM"/>
    <property type="match status" value="1"/>
</dbReference>
<feature type="compositionally biased region" description="Basic and acidic residues" evidence="3">
    <location>
        <begin position="174"/>
        <end position="188"/>
    </location>
</feature>
<dbReference type="InterPro" id="IPR002156">
    <property type="entry name" value="RNaseH_domain"/>
</dbReference>
<dbReference type="Gene3D" id="3.40.50.1240">
    <property type="entry name" value="Phosphoglycerate mutase-like"/>
    <property type="match status" value="1"/>
</dbReference>